<feature type="binding site" evidence="5">
    <location>
        <position position="87"/>
    </location>
    <ligand>
        <name>NADPH</name>
        <dbReference type="ChEBI" id="CHEBI:57783"/>
    </ligand>
</feature>
<gene>
    <name evidence="4" type="primary">proC</name>
    <name evidence="8" type="ORF">A3C21_00495</name>
</gene>
<name>A0A1F6E0T8_9BACT</name>
<dbReference type="Pfam" id="PF14748">
    <property type="entry name" value="P5CR_dimer"/>
    <property type="match status" value="1"/>
</dbReference>
<keyword evidence="2 4" id="KW-0521">NADP</keyword>
<dbReference type="SUPFAM" id="SSF48179">
    <property type="entry name" value="6-phosphogluconate dehydrogenase C-terminal domain-like"/>
    <property type="match status" value="1"/>
</dbReference>
<comment type="subcellular location">
    <subcellularLocation>
        <location evidence="4">Cytoplasm</location>
    </subcellularLocation>
</comment>
<evidence type="ECO:0000256" key="4">
    <source>
        <dbReference type="HAMAP-Rule" id="MF_01925"/>
    </source>
</evidence>
<dbReference type="HAMAP" id="MF_01925">
    <property type="entry name" value="P5C_reductase"/>
    <property type="match status" value="1"/>
</dbReference>
<comment type="catalytic activity">
    <reaction evidence="4">
        <text>L-proline + NADP(+) = (S)-1-pyrroline-5-carboxylate + NADPH + 2 H(+)</text>
        <dbReference type="Rhea" id="RHEA:14109"/>
        <dbReference type="ChEBI" id="CHEBI:15378"/>
        <dbReference type="ChEBI" id="CHEBI:17388"/>
        <dbReference type="ChEBI" id="CHEBI:57783"/>
        <dbReference type="ChEBI" id="CHEBI:58349"/>
        <dbReference type="ChEBI" id="CHEBI:60039"/>
        <dbReference type="EC" id="1.5.1.2"/>
    </reaction>
</comment>
<feature type="domain" description="Pyrroline-5-carboxylate reductase catalytic N-terminal" evidence="6">
    <location>
        <begin position="52"/>
        <end position="128"/>
    </location>
</feature>
<comment type="catalytic activity">
    <reaction evidence="4">
        <text>L-proline + NAD(+) = (S)-1-pyrroline-5-carboxylate + NADH + 2 H(+)</text>
        <dbReference type="Rhea" id="RHEA:14105"/>
        <dbReference type="ChEBI" id="CHEBI:15378"/>
        <dbReference type="ChEBI" id="CHEBI:17388"/>
        <dbReference type="ChEBI" id="CHEBI:57540"/>
        <dbReference type="ChEBI" id="CHEBI:57945"/>
        <dbReference type="ChEBI" id="CHEBI:60039"/>
        <dbReference type="EC" id="1.5.1.2"/>
    </reaction>
</comment>
<organism evidence="8 9">
    <name type="scientific">Candidatus Kaiserbacteria bacterium RIFCSPHIGHO2_02_FULL_59_21</name>
    <dbReference type="NCBI Taxonomy" id="1798500"/>
    <lineage>
        <taxon>Bacteria</taxon>
        <taxon>Candidatus Kaiseribacteriota</taxon>
    </lineage>
</organism>
<dbReference type="PANTHER" id="PTHR11645:SF0">
    <property type="entry name" value="PYRROLINE-5-CARBOXYLATE REDUCTASE 3"/>
    <property type="match status" value="1"/>
</dbReference>
<evidence type="ECO:0000256" key="2">
    <source>
        <dbReference type="ARBA" id="ARBA00022857"/>
    </source>
</evidence>
<keyword evidence="3 4" id="KW-0560">Oxidoreductase</keyword>
<dbReference type="GO" id="GO:0055129">
    <property type="term" value="P:L-proline biosynthetic process"/>
    <property type="evidence" value="ECO:0007669"/>
    <property type="project" value="UniProtKB-UniRule"/>
</dbReference>
<evidence type="ECO:0000256" key="3">
    <source>
        <dbReference type="ARBA" id="ARBA00023002"/>
    </source>
</evidence>
<comment type="caution">
    <text evidence="8">The sequence shown here is derived from an EMBL/GenBank/DDBJ whole genome shotgun (WGS) entry which is preliminary data.</text>
</comment>
<dbReference type="InterPro" id="IPR008927">
    <property type="entry name" value="6-PGluconate_DH-like_C_sf"/>
</dbReference>
<dbReference type="PIRSF" id="PIRSF000193">
    <property type="entry name" value="Pyrrol-5-carb_rd"/>
    <property type="match status" value="1"/>
</dbReference>
<sequence>MAKDTFGRKLMKKSIYIVAEPLRRAHRTSRTTRVPLSPRLASGAFSKVSRNIAIIGGGHMGTALVRGFLNAGIARRSIKISDDARKNASVAESSDVIFIAVKPRVVREVLVQIRDAAEGKAVISLAAGVRIAEMRKIAGRRVHLGRGMPNIPVAERHGVVGFFGGTLTTPQRASARSILAKLGLLVEVRKERELDALTLISGCGPGIVAALVEMVAKKARSLGLRREADALALHTFMGAIHHMAKTGTTASELMRSVATKGGITEAILEGLRREGFEQRFARAIDAGREKLESIKA</sequence>
<dbReference type="InterPro" id="IPR028939">
    <property type="entry name" value="P5C_Rdtase_cat_N"/>
</dbReference>
<proteinExistence type="inferred from homology"/>
<comment type="similarity">
    <text evidence="1 4">Belongs to the pyrroline-5-carboxylate reductase family.</text>
</comment>
<dbReference type="InterPro" id="IPR000304">
    <property type="entry name" value="Pyrroline-COOH_reductase"/>
</dbReference>
<evidence type="ECO:0000256" key="1">
    <source>
        <dbReference type="ARBA" id="ARBA00005525"/>
    </source>
</evidence>
<evidence type="ECO:0000259" key="7">
    <source>
        <dbReference type="Pfam" id="PF14748"/>
    </source>
</evidence>
<feature type="binding site" evidence="5">
    <location>
        <begin position="100"/>
        <end position="103"/>
    </location>
    <ligand>
        <name>NADP(+)</name>
        <dbReference type="ChEBI" id="CHEBI:58349"/>
    </ligand>
</feature>
<dbReference type="GO" id="GO:0004735">
    <property type="term" value="F:pyrroline-5-carboxylate reductase activity"/>
    <property type="evidence" value="ECO:0007669"/>
    <property type="project" value="UniProtKB-UniRule"/>
</dbReference>
<dbReference type="EMBL" id="MFLN01000019">
    <property type="protein sequence ID" value="OGG67273.1"/>
    <property type="molecule type" value="Genomic_DNA"/>
</dbReference>
<dbReference type="GO" id="GO:0005737">
    <property type="term" value="C:cytoplasm"/>
    <property type="evidence" value="ECO:0007669"/>
    <property type="project" value="UniProtKB-SubCell"/>
</dbReference>
<comment type="pathway">
    <text evidence="4">Amino-acid biosynthesis; L-proline biosynthesis; L-proline from L-glutamate 5-semialdehyde: step 1/1.</text>
</comment>
<keyword evidence="4" id="KW-0963">Cytoplasm</keyword>
<evidence type="ECO:0000259" key="6">
    <source>
        <dbReference type="Pfam" id="PF03807"/>
    </source>
</evidence>
<dbReference type="Pfam" id="PF03807">
    <property type="entry name" value="F420_oxidored"/>
    <property type="match status" value="1"/>
</dbReference>
<keyword evidence="4" id="KW-0641">Proline biosynthesis</keyword>
<comment type="function">
    <text evidence="4">Catalyzes the reduction of 1-pyrroline-5-carboxylate (PCA) to L-proline.</text>
</comment>
<evidence type="ECO:0000256" key="5">
    <source>
        <dbReference type="PIRSR" id="PIRSR000193-1"/>
    </source>
</evidence>
<evidence type="ECO:0000313" key="9">
    <source>
        <dbReference type="Proteomes" id="UP000178572"/>
    </source>
</evidence>
<dbReference type="Gene3D" id="1.10.3730.10">
    <property type="entry name" value="ProC C-terminal domain-like"/>
    <property type="match status" value="1"/>
</dbReference>
<dbReference type="InterPro" id="IPR036291">
    <property type="entry name" value="NAD(P)-bd_dom_sf"/>
</dbReference>
<protein>
    <recommendedName>
        <fullName evidence="4">Pyrroline-5-carboxylate reductase</fullName>
        <shortName evidence="4">P5C reductase</shortName>
        <shortName evidence="4">P5CR</shortName>
        <ecNumber evidence="4">1.5.1.2</ecNumber>
    </recommendedName>
    <alternativeName>
        <fullName evidence="4">PCA reductase</fullName>
    </alternativeName>
</protein>
<dbReference type="AlphaFoldDB" id="A0A1F6E0T8"/>
<feature type="domain" description="Pyrroline-5-carboxylate reductase dimerisation" evidence="7">
    <location>
        <begin position="191"/>
        <end position="291"/>
    </location>
</feature>
<evidence type="ECO:0000313" key="8">
    <source>
        <dbReference type="EMBL" id="OGG67273.1"/>
    </source>
</evidence>
<accession>A0A1F6E0T8</accession>
<feature type="binding site" evidence="5">
    <location>
        <begin position="55"/>
        <end position="60"/>
    </location>
    <ligand>
        <name>NADP(+)</name>
        <dbReference type="ChEBI" id="CHEBI:58349"/>
    </ligand>
</feature>
<dbReference type="UniPathway" id="UPA00098">
    <property type="reaction ID" value="UER00361"/>
</dbReference>
<dbReference type="Proteomes" id="UP000178572">
    <property type="component" value="Unassembled WGS sequence"/>
</dbReference>
<dbReference type="EC" id="1.5.1.2" evidence="4"/>
<reference evidence="8 9" key="1">
    <citation type="journal article" date="2016" name="Nat. Commun.">
        <title>Thousands of microbial genomes shed light on interconnected biogeochemical processes in an aquifer system.</title>
        <authorList>
            <person name="Anantharaman K."/>
            <person name="Brown C.T."/>
            <person name="Hug L.A."/>
            <person name="Sharon I."/>
            <person name="Castelle C.J."/>
            <person name="Probst A.J."/>
            <person name="Thomas B.C."/>
            <person name="Singh A."/>
            <person name="Wilkins M.J."/>
            <person name="Karaoz U."/>
            <person name="Brodie E.L."/>
            <person name="Williams K.H."/>
            <person name="Hubbard S.S."/>
            <person name="Banfield J.F."/>
        </authorList>
    </citation>
    <scope>NUCLEOTIDE SEQUENCE [LARGE SCALE GENOMIC DNA]</scope>
</reference>
<dbReference type="Gene3D" id="3.40.50.720">
    <property type="entry name" value="NAD(P)-binding Rossmann-like Domain"/>
    <property type="match status" value="1"/>
</dbReference>
<dbReference type="PANTHER" id="PTHR11645">
    <property type="entry name" value="PYRROLINE-5-CARBOXYLATE REDUCTASE"/>
    <property type="match status" value="1"/>
</dbReference>
<dbReference type="STRING" id="1798500.A3C21_00495"/>
<keyword evidence="4" id="KW-0028">Amino-acid biosynthesis</keyword>
<dbReference type="InterPro" id="IPR029036">
    <property type="entry name" value="P5CR_dimer"/>
</dbReference>
<dbReference type="SUPFAM" id="SSF51735">
    <property type="entry name" value="NAD(P)-binding Rossmann-fold domains"/>
    <property type="match status" value="1"/>
</dbReference>